<gene>
    <name evidence="16" type="ORF">GCM10008908_04390</name>
</gene>
<dbReference type="Proteomes" id="UP001501047">
    <property type="component" value="Unassembled WGS sequence"/>
</dbReference>
<evidence type="ECO:0000256" key="11">
    <source>
        <dbReference type="ARBA" id="ARBA00022842"/>
    </source>
</evidence>
<evidence type="ECO:0000313" key="17">
    <source>
        <dbReference type="Proteomes" id="UP001501047"/>
    </source>
</evidence>
<dbReference type="InterPro" id="IPR040442">
    <property type="entry name" value="Pyrv_kinase-like_dom_sf"/>
</dbReference>
<dbReference type="Gene3D" id="3.20.20.60">
    <property type="entry name" value="Phosphoenolpyruvate-binding domains"/>
    <property type="match status" value="1"/>
</dbReference>
<comment type="catalytic activity">
    <reaction evidence="14">
        <text>pyruvate + ATP = phosphoenolpyruvate + ADP + H(+)</text>
        <dbReference type="Rhea" id="RHEA:18157"/>
        <dbReference type="ChEBI" id="CHEBI:15361"/>
        <dbReference type="ChEBI" id="CHEBI:15378"/>
        <dbReference type="ChEBI" id="CHEBI:30616"/>
        <dbReference type="ChEBI" id="CHEBI:58702"/>
        <dbReference type="ChEBI" id="CHEBI:456216"/>
        <dbReference type="EC" id="2.7.1.40"/>
    </reaction>
</comment>
<name>A0ABN1KH09_CLOSU</name>
<dbReference type="Gene3D" id="2.40.33.10">
    <property type="entry name" value="PK beta-barrel domain-like"/>
    <property type="match status" value="1"/>
</dbReference>
<dbReference type="SUPFAM" id="SSF50800">
    <property type="entry name" value="PK beta-barrel domain-like"/>
    <property type="match status" value="1"/>
</dbReference>
<dbReference type="EMBL" id="BAAACI010000001">
    <property type="protein sequence ID" value="GAA0766555.1"/>
    <property type="molecule type" value="Genomic_DNA"/>
</dbReference>
<evidence type="ECO:0000256" key="8">
    <source>
        <dbReference type="ARBA" id="ARBA00022741"/>
    </source>
</evidence>
<dbReference type="InterPro" id="IPR015793">
    <property type="entry name" value="Pyrv_Knase_brl"/>
</dbReference>
<evidence type="ECO:0000256" key="13">
    <source>
        <dbReference type="ARBA" id="ARBA00023317"/>
    </source>
</evidence>
<dbReference type="PANTHER" id="PTHR11817">
    <property type="entry name" value="PYRUVATE KINASE"/>
    <property type="match status" value="1"/>
</dbReference>
<evidence type="ECO:0000259" key="15">
    <source>
        <dbReference type="Pfam" id="PF00224"/>
    </source>
</evidence>
<keyword evidence="7" id="KW-0479">Metal-binding</keyword>
<keyword evidence="13" id="KW-0670">Pyruvate</keyword>
<dbReference type="Pfam" id="PF00224">
    <property type="entry name" value="PK"/>
    <property type="match status" value="1"/>
</dbReference>
<dbReference type="InterPro" id="IPR015813">
    <property type="entry name" value="Pyrv/PenolPyrv_kinase-like_dom"/>
</dbReference>
<organism evidence="16 17">
    <name type="scientific">Clostridium subterminale</name>
    <dbReference type="NCBI Taxonomy" id="1550"/>
    <lineage>
        <taxon>Bacteria</taxon>
        <taxon>Bacillati</taxon>
        <taxon>Bacillota</taxon>
        <taxon>Clostridia</taxon>
        <taxon>Eubacteriales</taxon>
        <taxon>Clostridiaceae</taxon>
        <taxon>Clostridium</taxon>
    </lineage>
</organism>
<evidence type="ECO:0000256" key="10">
    <source>
        <dbReference type="ARBA" id="ARBA00022840"/>
    </source>
</evidence>
<evidence type="ECO:0000256" key="5">
    <source>
        <dbReference type="ARBA" id="ARBA00018587"/>
    </source>
</evidence>
<evidence type="ECO:0000256" key="14">
    <source>
        <dbReference type="RuleBase" id="RU000504"/>
    </source>
</evidence>
<evidence type="ECO:0000256" key="1">
    <source>
        <dbReference type="ARBA" id="ARBA00001958"/>
    </source>
</evidence>
<dbReference type="InterPro" id="IPR001697">
    <property type="entry name" value="Pyr_Knase"/>
</dbReference>
<evidence type="ECO:0000256" key="7">
    <source>
        <dbReference type="ARBA" id="ARBA00022723"/>
    </source>
</evidence>
<comment type="pathway">
    <text evidence="2 14">Carbohydrate degradation; glycolysis; pyruvate from D-glyceraldehyde 3-phosphate: step 5/5.</text>
</comment>
<accession>A0ABN1KH09</accession>
<dbReference type="EC" id="2.7.1.40" evidence="4 14"/>
<sequence>MKIVCSIGPNVKTLSDLDKFINSGMDSMRLNFSHIEYETAKNQIKYMKEKYPQISIIQDLQGNKIRVSNLFNGQLRVNLGETVYFCSEEFFKENLRHSGKNTLIPISFQGQFSWLSKCKKILMKDGTMEFNVIGKLKDKEAIKAEVVLGGMVRGEKGLNAPGMDRSGMTLTMKDKKDIEFGLLNGVDTICLSYVTRESDILELKEYIKKVKKYNPQIIIPKIWAKIECKEGILNFDSILKSVDGIMLGRGDLFSELNIMEIPFVQDEIVEKMKSKKKELIIATYVLDSMRSSLNPKIPELDDLYNFIKNKVDGIMLAGEVGVGKNPLHVIRFAKEFIDKYSYLNE</sequence>
<keyword evidence="10" id="KW-0067">ATP-binding</keyword>
<evidence type="ECO:0000313" key="16">
    <source>
        <dbReference type="EMBL" id="GAA0766555.1"/>
    </source>
</evidence>
<evidence type="ECO:0000256" key="12">
    <source>
        <dbReference type="ARBA" id="ARBA00023152"/>
    </source>
</evidence>
<comment type="caution">
    <text evidence="16">The sequence shown here is derived from an EMBL/GenBank/DDBJ whole genome shotgun (WGS) entry which is preliminary data.</text>
</comment>
<evidence type="ECO:0000256" key="4">
    <source>
        <dbReference type="ARBA" id="ARBA00012142"/>
    </source>
</evidence>
<keyword evidence="17" id="KW-1185">Reference proteome</keyword>
<keyword evidence="12 14" id="KW-0324">Glycolysis</keyword>
<evidence type="ECO:0000256" key="2">
    <source>
        <dbReference type="ARBA" id="ARBA00004997"/>
    </source>
</evidence>
<dbReference type="SUPFAM" id="SSF51621">
    <property type="entry name" value="Phosphoenolpyruvate/pyruvate domain"/>
    <property type="match status" value="1"/>
</dbReference>
<evidence type="ECO:0000256" key="6">
    <source>
        <dbReference type="ARBA" id="ARBA00022679"/>
    </source>
</evidence>
<keyword evidence="8" id="KW-0547">Nucleotide-binding</keyword>
<protein>
    <recommendedName>
        <fullName evidence="5 14">Pyruvate kinase</fullName>
        <ecNumber evidence="4 14">2.7.1.40</ecNumber>
    </recommendedName>
</protein>
<dbReference type="RefSeq" id="WP_343823209.1">
    <property type="nucleotide sequence ID" value="NZ_BAAACI010000001.1"/>
</dbReference>
<dbReference type="InterPro" id="IPR015806">
    <property type="entry name" value="Pyrv_Knase_insert_dom_sf"/>
</dbReference>
<comment type="similarity">
    <text evidence="3 14">Belongs to the pyruvate kinase family.</text>
</comment>
<dbReference type="PRINTS" id="PR01050">
    <property type="entry name" value="PYRUVTKNASE"/>
</dbReference>
<comment type="cofactor">
    <cofactor evidence="1">
        <name>K(+)</name>
        <dbReference type="ChEBI" id="CHEBI:29103"/>
    </cofactor>
</comment>
<keyword evidence="11 14" id="KW-0460">Magnesium</keyword>
<feature type="domain" description="Pyruvate kinase barrel" evidence="15">
    <location>
        <begin position="2"/>
        <end position="328"/>
    </location>
</feature>
<keyword evidence="9 14" id="KW-0418">Kinase</keyword>
<dbReference type="InterPro" id="IPR011037">
    <property type="entry name" value="Pyrv_Knase-like_insert_dom_sf"/>
</dbReference>
<evidence type="ECO:0000256" key="9">
    <source>
        <dbReference type="ARBA" id="ARBA00022777"/>
    </source>
</evidence>
<evidence type="ECO:0000256" key="3">
    <source>
        <dbReference type="ARBA" id="ARBA00008663"/>
    </source>
</evidence>
<proteinExistence type="inferred from homology"/>
<keyword evidence="6 14" id="KW-0808">Transferase</keyword>
<reference evidence="16 17" key="1">
    <citation type="journal article" date="2019" name="Int. J. Syst. Evol. Microbiol.">
        <title>The Global Catalogue of Microorganisms (GCM) 10K type strain sequencing project: providing services to taxonomists for standard genome sequencing and annotation.</title>
        <authorList>
            <consortium name="The Broad Institute Genomics Platform"/>
            <consortium name="The Broad Institute Genome Sequencing Center for Infectious Disease"/>
            <person name="Wu L."/>
            <person name="Ma J."/>
        </authorList>
    </citation>
    <scope>NUCLEOTIDE SEQUENCE [LARGE SCALE GENOMIC DNA]</scope>
    <source>
        <strain evidence="16 17">JCM 1417</strain>
    </source>
</reference>